<accession>A0A6H9UXH2</accession>
<evidence type="ECO:0000313" key="2">
    <source>
        <dbReference type="Proteomes" id="UP000442707"/>
    </source>
</evidence>
<protein>
    <recommendedName>
        <fullName evidence="3">HEAT repeat domain-containing protein</fullName>
    </recommendedName>
</protein>
<sequence length="101" mass="10947">MDGTTSSTPSRLDAALVAEDVWDALQRLAEEKPADLVAVVERRYTTATPPQRRCLTWTLRSLGESGDSALLRLLSQASGEEAQDLLATAVQRGLRVPTPEV</sequence>
<keyword evidence="2" id="KW-1185">Reference proteome</keyword>
<name>A0A6H9UXH2_9ACTN</name>
<gene>
    <name evidence="1" type="ORF">F7R91_21140</name>
</gene>
<dbReference type="RefSeq" id="WP_150950648.1">
    <property type="nucleotide sequence ID" value="NZ_VZRB01000014.1"/>
</dbReference>
<dbReference type="EMBL" id="VZRB01000014">
    <property type="protein sequence ID" value="KAB1144742.1"/>
    <property type="molecule type" value="Genomic_DNA"/>
</dbReference>
<evidence type="ECO:0008006" key="3">
    <source>
        <dbReference type="Google" id="ProtNLM"/>
    </source>
</evidence>
<dbReference type="Proteomes" id="UP000442707">
    <property type="component" value="Unassembled WGS sequence"/>
</dbReference>
<dbReference type="AlphaFoldDB" id="A0A6H9UXH2"/>
<evidence type="ECO:0000313" key="1">
    <source>
        <dbReference type="EMBL" id="KAB1144742.1"/>
    </source>
</evidence>
<reference evidence="1 2" key="1">
    <citation type="submission" date="2019-09" db="EMBL/GenBank/DDBJ databases">
        <title>Screening of Novel Bioactive Compounds from Soil-Associated.</title>
        <authorList>
            <person name="Zhao S."/>
        </authorList>
    </citation>
    <scope>NUCLEOTIDE SEQUENCE [LARGE SCALE GENOMIC DNA]</scope>
    <source>
        <strain evidence="1 2">HIT-DPA4</strain>
    </source>
</reference>
<comment type="caution">
    <text evidence="1">The sequence shown here is derived from an EMBL/GenBank/DDBJ whole genome shotgun (WGS) entry which is preliminary data.</text>
</comment>
<proteinExistence type="predicted"/>
<organism evidence="1 2">
    <name type="scientific">Streptomyces luteolifulvus</name>
    <dbReference type="NCBI Taxonomy" id="2615112"/>
    <lineage>
        <taxon>Bacteria</taxon>
        <taxon>Bacillati</taxon>
        <taxon>Actinomycetota</taxon>
        <taxon>Actinomycetes</taxon>
        <taxon>Kitasatosporales</taxon>
        <taxon>Streptomycetaceae</taxon>
        <taxon>Streptomyces</taxon>
    </lineage>
</organism>